<keyword evidence="2" id="KW-1185">Reference proteome</keyword>
<comment type="caution">
    <text evidence="1">The sequence shown here is derived from an EMBL/GenBank/DDBJ whole genome shotgun (WGS) entry which is preliminary data.</text>
</comment>
<sequence length="248" mass="28417">MAPGHDVPVVQFVWFRANDQSLADPFLFQAVRDTAQGWQEKGLNAQYWGTSVTQAKEFYWLLFWQSHAHATAIKTDPSYPTFFQDREALATAPVFEVHVPFSGDPLRMVEAPVTEVDFYKTDDREVNPDAKPVAEIHDMVRRVNRRIELLQLPGFIALNWGIAIEDGTRAVSLGAWKSIEDHMRLGMLDEDEHRLFVEETEEIFKNLTEVSVGHVYFKSHGMPVPPHEPKAVSVKPRYLDISRLMLDL</sequence>
<dbReference type="EMBL" id="WHVB01000036">
    <property type="protein sequence ID" value="KAF8467467.1"/>
    <property type="molecule type" value="Genomic_DNA"/>
</dbReference>
<reference evidence="1" key="1">
    <citation type="submission" date="2019-10" db="EMBL/GenBank/DDBJ databases">
        <authorList>
            <consortium name="DOE Joint Genome Institute"/>
            <person name="Kuo A."/>
            <person name="Miyauchi S."/>
            <person name="Kiss E."/>
            <person name="Drula E."/>
            <person name="Kohler A."/>
            <person name="Sanchez-Garcia M."/>
            <person name="Andreopoulos B."/>
            <person name="Barry K.W."/>
            <person name="Bonito G."/>
            <person name="Buee M."/>
            <person name="Carver A."/>
            <person name="Chen C."/>
            <person name="Cichocki N."/>
            <person name="Clum A."/>
            <person name="Culley D."/>
            <person name="Crous P.W."/>
            <person name="Fauchery L."/>
            <person name="Girlanda M."/>
            <person name="Hayes R."/>
            <person name="Keri Z."/>
            <person name="LaButti K."/>
            <person name="Lipzen A."/>
            <person name="Lombard V."/>
            <person name="Magnuson J."/>
            <person name="Maillard F."/>
            <person name="Morin E."/>
            <person name="Murat C."/>
            <person name="Nolan M."/>
            <person name="Ohm R."/>
            <person name="Pangilinan J."/>
            <person name="Pereira M."/>
            <person name="Perotto S."/>
            <person name="Peter M."/>
            <person name="Riley R."/>
            <person name="Sitrit Y."/>
            <person name="Stielow B."/>
            <person name="Szollosi G."/>
            <person name="Zifcakova L."/>
            <person name="Stursova M."/>
            <person name="Spatafora J.W."/>
            <person name="Tedersoo L."/>
            <person name="Vaario L.-M."/>
            <person name="Yamada A."/>
            <person name="Yan M."/>
            <person name="Wang P."/>
            <person name="Xu J."/>
            <person name="Bruns T."/>
            <person name="Baldrian P."/>
            <person name="Vilgalys R."/>
            <person name="Henrissat B."/>
            <person name="Grigoriev I.V."/>
            <person name="Hibbett D."/>
            <person name="Nagy L.G."/>
            <person name="Martin F.M."/>
        </authorList>
    </citation>
    <scope>NUCLEOTIDE SEQUENCE</scope>
    <source>
        <strain evidence="1">Prilba</strain>
    </source>
</reference>
<name>A0A9P5MNH8_9AGAM</name>
<dbReference type="OrthoDB" id="3830579at2759"/>
<accession>A0A9P5MNH8</accession>
<evidence type="ECO:0008006" key="3">
    <source>
        <dbReference type="Google" id="ProtNLM"/>
    </source>
</evidence>
<proteinExistence type="predicted"/>
<dbReference type="Proteomes" id="UP000759537">
    <property type="component" value="Unassembled WGS sequence"/>
</dbReference>
<evidence type="ECO:0000313" key="2">
    <source>
        <dbReference type="Proteomes" id="UP000759537"/>
    </source>
</evidence>
<dbReference type="SUPFAM" id="SSF54909">
    <property type="entry name" value="Dimeric alpha+beta barrel"/>
    <property type="match status" value="1"/>
</dbReference>
<reference evidence="1" key="2">
    <citation type="journal article" date="2020" name="Nat. Commun.">
        <title>Large-scale genome sequencing of mycorrhizal fungi provides insights into the early evolution of symbiotic traits.</title>
        <authorList>
            <person name="Miyauchi S."/>
            <person name="Kiss E."/>
            <person name="Kuo A."/>
            <person name="Drula E."/>
            <person name="Kohler A."/>
            <person name="Sanchez-Garcia M."/>
            <person name="Morin E."/>
            <person name="Andreopoulos B."/>
            <person name="Barry K.W."/>
            <person name="Bonito G."/>
            <person name="Buee M."/>
            <person name="Carver A."/>
            <person name="Chen C."/>
            <person name="Cichocki N."/>
            <person name="Clum A."/>
            <person name="Culley D."/>
            <person name="Crous P.W."/>
            <person name="Fauchery L."/>
            <person name="Girlanda M."/>
            <person name="Hayes R.D."/>
            <person name="Keri Z."/>
            <person name="LaButti K."/>
            <person name="Lipzen A."/>
            <person name="Lombard V."/>
            <person name="Magnuson J."/>
            <person name="Maillard F."/>
            <person name="Murat C."/>
            <person name="Nolan M."/>
            <person name="Ohm R.A."/>
            <person name="Pangilinan J."/>
            <person name="Pereira M.F."/>
            <person name="Perotto S."/>
            <person name="Peter M."/>
            <person name="Pfister S."/>
            <person name="Riley R."/>
            <person name="Sitrit Y."/>
            <person name="Stielow J.B."/>
            <person name="Szollosi G."/>
            <person name="Zifcakova L."/>
            <person name="Stursova M."/>
            <person name="Spatafora J.W."/>
            <person name="Tedersoo L."/>
            <person name="Vaario L.M."/>
            <person name="Yamada A."/>
            <person name="Yan M."/>
            <person name="Wang P."/>
            <person name="Xu J."/>
            <person name="Bruns T."/>
            <person name="Baldrian P."/>
            <person name="Vilgalys R."/>
            <person name="Dunand C."/>
            <person name="Henrissat B."/>
            <person name="Grigoriev I.V."/>
            <person name="Hibbett D."/>
            <person name="Nagy L.G."/>
            <person name="Martin F.M."/>
        </authorList>
    </citation>
    <scope>NUCLEOTIDE SEQUENCE</scope>
    <source>
        <strain evidence="1">Prilba</strain>
    </source>
</reference>
<dbReference type="InterPro" id="IPR011008">
    <property type="entry name" value="Dimeric_a/b-barrel"/>
</dbReference>
<dbReference type="Gene3D" id="3.30.70.100">
    <property type="match status" value="1"/>
</dbReference>
<dbReference type="AlphaFoldDB" id="A0A9P5MNH8"/>
<evidence type="ECO:0000313" key="1">
    <source>
        <dbReference type="EMBL" id="KAF8467467.1"/>
    </source>
</evidence>
<organism evidence="1 2">
    <name type="scientific">Russula ochroleuca</name>
    <dbReference type="NCBI Taxonomy" id="152965"/>
    <lineage>
        <taxon>Eukaryota</taxon>
        <taxon>Fungi</taxon>
        <taxon>Dikarya</taxon>
        <taxon>Basidiomycota</taxon>
        <taxon>Agaricomycotina</taxon>
        <taxon>Agaricomycetes</taxon>
        <taxon>Russulales</taxon>
        <taxon>Russulaceae</taxon>
        <taxon>Russula</taxon>
    </lineage>
</organism>
<protein>
    <recommendedName>
        <fullName evidence="3">ABM domain-containing protein</fullName>
    </recommendedName>
</protein>
<gene>
    <name evidence="1" type="ORF">DFH94DRAFT_296001</name>
</gene>